<dbReference type="EMBL" id="PGGS01000435">
    <property type="protein sequence ID" value="PNH04004.1"/>
    <property type="molecule type" value="Genomic_DNA"/>
</dbReference>
<feature type="compositionally biased region" description="Basic residues" evidence="4">
    <location>
        <begin position="1"/>
        <end position="10"/>
    </location>
</feature>
<dbReference type="GO" id="GO:0000470">
    <property type="term" value="P:maturation of LSU-rRNA"/>
    <property type="evidence" value="ECO:0007669"/>
    <property type="project" value="TreeGrafter"/>
</dbReference>
<proteinExistence type="inferred from homology"/>
<evidence type="ECO:0000313" key="7">
    <source>
        <dbReference type="Proteomes" id="UP000236333"/>
    </source>
</evidence>
<feature type="compositionally biased region" description="Low complexity" evidence="4">
    <location>
        <begin position="259"/>
        <end position="269"/>
    </location>
</feature>
<feature type="compositionally biased region" description="Low complexity" evidence="4">
    <location>
        <begin position="277"/>
        <end position="297"/>
    </location>
</feature>
<dbReference type="GO" id="GO:0005730">
    <property type="term" value="C:nucleolus"/>
    <property type="evidence" value="ECO:0007669"/>
    <property type="project" value="TreeGrafter"/>
</dbReference>
<feature type="compositionally biased region" description="Low complexity" evidence="4">
    <location>
        <begin position="172"/>
        <end position="183"/>
    </location>
</feature>
<reference evidence="6 7" key="1">
    <citation type="journal article" date="2017" name="Mol. Biol. Evol.">
        <title>The 4-celled Tetrabaena socialis nuclear genome reveals the essential components for genetic control of cell number at the origin of multicellularity in the volvocine lineage.</title>
        <authorList>
            <person name="Featherston J."/>
            <person name="Arakaki Y."/>
            <person name="Hanschen E.R."/>
            <person name="Ferris P.J."/>
            <person name="Michod R.E."/>
            <person name="Olson B.J.S.C."/>
            <person name="Nozaki H."/>
            <person name="Durand P.M."/>
        </authorList>
    </citation>
    <scope>NUCLEOTIDE SEQUENCE [LARGE SCALE GENOMIC DNA]</scope>
    <source>
        <strain evidence="6 7">NIES-571</strain>
    </source>
</reference>
<dbReference type="PANTHER" id="PTHR23405">
    <property type="entry name" value="MAINTENANCE OF KILLER 16 MAK16 PROTEIN-RELATED"/>
    <property type="match status" value="1"/>
</dbReference>
<feature type="compositionally biased region" description="Polar residues" evidence="4">
    <location>
        <begin position="298"/>
        <end position="308"/>
    </location>
</feature>
<dbReference type="AlphaFoldDB" id="A0A2J7ZUQ7"/>
<dbReference type="Pfam" id="PF01778">
    <property type="entry name" value="Ribosomal_L28e"/>
    <property type="match status" value="1"/>
</dbReference>
<dbReference type="InterPro" id="IPR006958">
    <property type="entry name" value="Mak16"/>
</dbReference>
<organism evidence="6 7">
    <name type="scientific">Tetrabaena socialis</name>
    <dbReference type="NCBI Taxonomy" id="47790"/>
    <lineage>
        <taxon>Eukaryota</taxon>
        <taxon>Viridiplantae</taxon>
        <taxon>Chlorophyta</taxon>
        <taxon>core chlorophytes</taxon>
        <taxon>Chlorophyceae</taxon>
        <taxon>CS clade</taxon>
        <taxon>Chlamydomonadales</taxon>
        <taxon>Tetrabaenaceae</taxon>
        <taxon>Tetrabaena</taxon>
    </lineage>
</organism>
<keyword evidence="7" id="KW-1185">Reference proteome</keyword>
<feature type="compositionally biased region" description="Acidic residues" evidence="4">
    <location>
        <begin position="159"/>
        <end position="171"/>
    </location>
</feature>
<sequence length="563" mass="61399">MAKAAPRHRAPFLICAPGAPTPSSRLEKVERKREAKAETAAHLEKSIESELLKRLQSGTYGDIYNFPLAQYEKVLDGQEVEAEREEEEELVEEFVEGDEDDDEEEEEEEEVEYLEEGDVEFDEEDMEDWEGEAGEEEDDDEEGGSDQEDGEGPSGSGASDEDSEGSGDDDVAGASDQEPSPSASRKRKAAPAAPPPRSAARAAKGKGASEQPAKRAGRQPIKRPRQQLEIEYEEERMSQRFWSWQLDRGPAHREQPRTSSLSSQQLWSRRSGRAGSHEPPAAGAAATTAAVEPAASSWGATRQQQRGQSAEPGCVWASPAPVRWRAAAAAAAADSLAVAAAAAAAGREGGGGEAAKGAGGGARRGCWVLISIQFEAAQPSPAAVAKPGQQLLAPAAAAGRYIVELGGGSNSAAPIARRRAAHSAAYAHLPLLQVINHHHCSFKAKTLTQNFCRNEHNVTGLCNRSSCPLANSRYATIKEVNGRCYLYMKTIERAHTPKDLWQKIRLKKNYAAALEQLDQHLQYWPKFLVHKNKQRFTKITQYLIRMRKLEVKARPKLVGINRK</sequence>
<feature type="region of interest" description="Disordered" evidence="4">
    <location>
        <begin position="77"/>
        <end position="236"/>
    </location>
</feature>
<evidence type="ECO:0000256" key="2">
    <source>
        <dbReference type="ARBA" id="ARBA00005514"/>
    </source>
</evidence>
<dbReference type="GO" id="GO:0000460">
    <property type="term" value="P:maturation of 5.8S rRNA"/>
    <property type="evidence" value="ECO:0007669"/>
    <property type="project" value="TreeGrafter"/>
</dbReference>
<protein>
    <submittedName>
        <fullName evidence="6">Protein MAK16 A</fullName>
    </submittedName>
</protein>
<feature type="compositionally biased region" description="Basic residues" evidence="4">
    <location>
        <begin position="215"/>
        <end position="225"/>
    </location>
</feature>
<evidence type="ECO:0000256" key="1">
    <source>
        <dbReference type="ARBA" id="ARBA00004123"/>
    </source>
</evidence>
<dbReference type="InterPro" id="IPR029004">
    <property type="entry name" value="Ribosomal_eL28/Mak16"/>
</dbReference>
<comment type="subcellular location">
    <subcellularLocation>
        <location evidence="1">Nucleus</location>
    </subcellularLocation>
</comment>
<dbReference type="OrthoDB" id="10251342at2759"/>
<evidence type="ECO:0000259" key="5">
    <source>
        <dbReference type="Pfam" id="PF01778"/>
    </source>
</evidence>
<feature type="compositionally biased region" description="Low complexity" evidence="4">
    <location>
        <begin position="198"/>
        <end position="209"/>
    </location>
</feature>
<keyword evidence="3" id="KW-0539">Nucleus</keyword>
<name>A0A2J7ZUQ7_9CHLO</name>
<evidence type="ECO:0000313" key="6">
    <source>
        <dbReference type="EMBL" id="PNH04004.1"/>
    </source>
</evidence>
<comment type="similarity">
    <text evidence="2">Belongs to the MAK16 family.</text>
</comment>
<dbReference type="FunFam" id="3.30.390.110:FF:000001">
    <property type="entry name" value="Protein MAK16 homolog"/>
    <property type="match status" value="1"/>
</dbReference>
<evidence type="ECO:0000256" key="4">
    <source>
        <dbReference type="SAM" id="MobiDB-lite"/>
    </source>
</evidence>
<dbReference type="PANTHER" id="PTHR23405:SF4">
    <property type="entry name" value="PROTEIN MAK16 HOMOLOG"/>
    <property type="match status" value="1"/>
</dbReference>
<dbReference type="Proteomes" id="UP000236333">
    <property type="component" value="Unassembled WGS sequence"/>
</dbReference>
<dbReference type="Gene3D" id="3.30.390.110">
    <property type="match status" value="1"/>
</dbReference>
<feature type="domain" description="Ribosomal eL28/Mak16" evidence="5">
    <location>
        <begin position="433"/>
        <end position="542"/>
    </location>
</feature>
<dbReference type="Pfam" id="PF04874">
    <property type="entry name" value="Mak16"/>
    <property type="match status" value="1"/>
</dbReference>
<comment type="caution">
    <text evidence="6">The sequence shown here is derived from an EMBL/GenBank/DDBJ whole genome shotgun (WGS) entry which is preliminary data.</text>
</comment>
<feature type="region of interest" description="Disordered" evidence="4">
    <location>
        <begin position="1"/>
        <end position="28"/>
    </location>
</feature>
<accession>A0A2J7ZUQ7</accession>
<feature type="region of interest" description="Disordered" evidence="4">
    <location>
        <begin position="248"/>
        <end position="313"/>
    </location>
</feature>
<dbReference type="GO" id="GO:0030687">
    <property type="term" value="C:preribosome, large subunit precursor"/>
    <property type="evidence" value="ECO:0007669"/>
    <property type="project" value="TreeGrafter"/>
</dbReference>
<gene>
    <name evidence="6" type="ORF">TSOC_009864</name>
</gene>
<evidence type="ECO:0000256" key="3">
    <source>
        <dbReference type="ARBA" id="ARBA00023242"/>
    </source>
</evidence>
<feature type="compositionally biased region" description="Acidic residues" evidence="4">
    <location>
        <begin position="78"/>
        <end position="151"/>
    </location>
</feature>